<feature type="chain" id="PRO_5029460612" evidence="14">
    <location>
        <begin position="20"/>
        <end position="1008"/>
    </location>
</feature>
<feature type="region of interest" description="Disordered" evidence="12">
    <location>
        <begin position="882"/>
        <end position="951"/>
    </location>
</feature>
<feature type="signal peptide" evidence="14">
    <location>
        <begin position="1"/>
        <end position="19"/>
    </location>
</feature>
<evidence type="ECO:0000256" key="6">
    <source>
        <dbReference type="ARBA" id="ARBA00022837"/>
    </source>
</evidence>
<feature type="domain" description="Cadherin" evidence="15">
    <location>
        <begin position="18"/>
        <end position="139"/>
    </location>
</feature>
<keyword evidence="9 13" id="KW-0472">Membrane</keyword>
<evidence type="ECO:0000256" key="1">
    <source>
        <dbReference type="ARBA" id="ARBA00004251"/>
    </source>
</evidence>
<evidence type="ECO:0000256" key="13">
    <source>
        <dbReference type="SAM" id="Phobius"/>
    </source>
</evidence>
<feature type="domain" description="Cadherin" evidence="15">
    <location>
        <begin position="140"/>
        <end position="245"/>
    </location>
</feature>
<evidence type="ECO:0000256" key="10">
    <source>
        <dbReference type="ARBA" id="ARBA00023180"/>
    </source>
</evidence>
<keyword evidence="7" id="KW-0130">Cell adhesion</keyword>
<keyword evidence="5" id="KW-0677">Repeat</keyword>
<keyword evidence="3 13" id="KW-0812">Transmembrane</keyword>
<feature type="transmembrane region" description="Helical" evidence="13">
    <location>
        <begin position="787"/>
        <end position="811"/>
    </location>
</feature>
<keyword evidence="6 11" id="KW-0106">Calcium</keyword>
<gene>
    <name evidence="16" type="ORF">DGYR_LOCUS1645</name>
</gene>
<evidence type="ECO:0000313" key="17">
    <source>
        <dbReference type="Proteomes" id="UP000549394"/>
    </source>
</evidence>
<feature type="compositionally biased region" description="Basic and acidic residues" evidence="12">
    <location>
        <begin position="886"/>
        <end position="915"/>
    </location>
</feature>
<feature type="domain" description="Cadherin" evidence="15">
    <location>
        <begin position="354"/>
        <end position="461"/>
    </location>
</feature>
<sequence>MYGLLLQIFVLNLVSTSETDFVGVSIQENIPAEEFILNVENEGKIRDIPKYRRDDKRQYTLIVEDKRKKDYFKIEETTGILRTKSRIDREETCAMHVQCNVKLDVLVQQVSRTNKAVIILASIEIVINIIDANDFAPIFQPSEITVEFLESDPINSTKLINSGIDRDSPEFGIKSYSIQTSGPFRLRARQLAPSEWQTELIVNGILDREKKSEYAATVTATDDKYIGSLRIKIRILDANDHEPVFQKSHYQGRVLETAEKNQVILTVRATDKDVGKNKDIKYRTKFDNQLFGVRAKTGQVYVNGPLDYETESRYQLTILAEDGGQTPRTAECSITIDVLDVNDHQPEITVTNLGSNPSDLNIDEGSSADTFIAYIIATDKDSGKNGTVECQLIDSQSYFKLTPFKENQYTLYTTNRAYIDRELKDSYQLSIECTDLGREPLKKLEKIQIRVNDINDHDPKFDSSAYTKTIMETNEKNVKVFTIQAEDEDIGDNGAITYSLKQTGYTFAIHPTRGEITALTILDREKSPQYHLTIVAQDKGKPPRSSEATLTIKLQDINDNRPIFTASEYGLSAKENQTIGTNLSPSLLADDVDLHPNNIVVYSIVEEYGTSYKYFKIDRHTGQLKTAAVLDREAQEEHILVVQASNEDYDRLKSTCRVIITVTDINDNPPRIIYPTEKNNTVYLSNKTPNPYRIGRIIADDADKGENSRLSYSLNAESAYFRLDPETGVIWTRNRLDSIDYKLFSILVTVRDNGDQPRRVSTHINLVVNKSIPFTFASSNLVSNGNLTIVIIVASVSFVIAVLLIASIVYVRRQSSGSHLDSAKYNCRTETQKMLKAKVAVETNEILADKTEVCDNTANYDKIKPEADFILDVSSLQTNWKQIGEQQRHSERSHQSKKSTELENHLLHKLARPDLDTDSSFSDSGRGGSEEGEEIRHPHSTFLPKPPPPPHQKYNCIGTVLSDLPRNLSREDSSVRDDATSTTSGSYTVDPDELQQHIENVFFKEVAV</sequence>
<reference evidence="16 17" key="1">
    <citation type="submission" date="2020-08" db="EMBL/GenBank/DDBJ databases">
        <authorList>
            <person name="Hejnol A."/>
        </authorList>
    </citation>
    <scope>NUCLEOTIDE SEQUENCE [LARGE SCALE GENOMIC DNA]</scope>
</reference>
<dbReference type="AlphaFoldDB" id="A0A7I8V9N0"/>
<dbReference type="PROSITE" id="PS50268">
    <property type="entry name" value="CADHERIN_2"/>
    <property type="match status" value="7"/>
</dbReference>
<keyword evidence="17" id="KW-1185">Reference proteome</keyword>
<proteinExistence type="predicted"/>
<dbReference type="SMART" id="SM00112">
    <property type="entry name" value="CA"/>
    <property type="match status" value="7"/>
</dbReference>
<comment type="caution">
    <text evidence="16">The sequence shown here is derived from an EMBL/GenBank/DDBJ whole genome shotgun (WGS) entry which is preliminary data.</text>
</comment>
<feature type="domain" description="Cadherin" evidence="15">
    <location>
        <begin position="565"/>
        <end position="672"/>
    </location>
</feature>
<dbReference type="Pfam" id="PF08266">
    <property type="entry name" value="Cadherin_2"/>
    <property type="match status" value="1"/>
</dbReference>
<evidence type="ECO:0000256" key="14">
    <source>
        <dbReference type="SAM" id="SignalP"/>
    </source>
</evidence>
<dbReference type="GO" id="GO:0007156">
    <property type="term" value="P:homophilic cell adhesion via plasma membrane adhesion molecules"/>
    <property type="evidence" value="ECO:0007669"/>
    <property type="project" value="InterPro"/>
</dbReference>
<dbReference type="InterPro" id="IPR020894">
    <property type="entry name" value="Cadherin_CS"/>
</dbReference>
<dbReference type="CDD" id="cd11304">
    <property type="entry name" value="Cadherin_repeat"/>
    <property type="match status" value="7"/>
</dbReference>
<dbReference type="Proteomes" id="UP000549394">
    <property type="component" value="Unassembled WGS sequence"/>
</dbReference>
<dbReference type="GO" id="GO:0005509">
    <property type="term" value="F:calcium ion binding"/>
    <property type="evidence" value="ECO:0007669"/>
    <property type="project" value="UniProtKB-UniRule"/>
</dbReference>
<evidence type="ECO:0000256" key="7">
    <source>
        <dbReference type="ARBA" id="ARBA00022889"/>
    </source>
</evidence>
<dbReference type="PANTHER" id="PTHR24026:SF133">
    <property type="entry name" value="CADHERIN-RELATED FAMILY MEMBER 2"/>
    <property type="match status" value="1"/>
</dbReference>
<dbReference type="InterPro" id="IPR013164">
    <property type="entry name" value="Cadherin_N"/>
</dbReference>
<evidence type="ECO:0000256" key="12">
    <source>
        <dbReference type="SAM" id="MobiDB-lite"/>
    </source>
</evidence>
<dbReference type="InterPro" id="IPR015919">
    <property type="entry name" value="Cadherin-like_sf"/>
</dbReference>
<keyword evidence="10" id="KW-0325">Glycoprotein</keyword>
<feature type="domain" description="Cadherin" evidence="15">
    <location>
        <begin position="676"/>
        <end position="768"/>
    </location>
</feature>
<feature type="compositionally biased region" description="Basic and acidic residues" evidence="12">
    <location>
        <begin position="968"/>
        <end position="979"/>
    </location>
</feature>
<keyword evidence="4 14" id="KW-0732">Signal</keyword>
<dbReference type="InterPro" id="IPR002126">
    <property type="entry name" value="Cadherin-like_dom"/>
</dbReference>
<evidence type="ECO:0000259" key="15">
    <source>
        <dbReference type="PROSITE" id="PS50268"/>
    </source>
</evidence>
<dbReference type="FunFam" id="2.60.40.60:FF:000020">
    <property type="entry name" value="Dachsous cadherin-related 1b"/>
    <property type="match status" value="3"/>
</dbReference>
<comment type="subcellular location">
    <subcellularLocation>
        <location evidence="1">Cell membrane</location>
        <topology evidence="1">Single-pass type I membrane protein</topology>
    </subcellularLocation>
</comment>
<feature type="domain" description="Cadherin" evidence="15">
    <location>
        <begin position="462"/>
        <end position="564"/>
    </location>
</feature>
<feature type="region of interest" description="Disordered" evidence="12">
    <location>
        <begin position="967"/>
        <end position="990"/>
    </location>
</feature>
<name>A0A7I8V9N0_9ANNE</name>
<dbReference type="PRINTS" id="PR00205">
    <property type="entry name" value="CADHERIN"/>
</dbReference>
<dbReference type="SUPFAM" id="SSF49313">
    <property type="entry name" value="Cadherin-like"/>
    <property type="match status" value="6"/>
</dbReference>
<dbReference type="PANTHER" id="PTHR24026">
    <property type="entry name" value="FAT ATYPICAL CADHERIN-RELATED"/>
    <property type="match status" value="1"/>
</dbReference>
<dbReference type="Pfam" id="PF00028">
    <property type="entry name" value="Cadherin"/>
    <property type="match status" value="5"/>
</dbReference>
<evidence type="ECO:0000256" key="11">
    <source>
        <dbReference type="PROSITE-ProRule" id="PRU00043"/>
    </source>
</evidence>
<keyword evidence="2" id="KW-1003">Cell membrane</keyword>
<evidence type="ECO:0000256" key="4">
    <source>
        <dbReference type="ARBA" id="ARBA00022729"/>
    </source>
</evidence>
<organism evidence="16 17">
    <name type="scientific">Dimorphilus gyrociliatus</name>
    <dbReference type="NCBI Taxonomy" id="2664684"/>
    <lineage>
        <taxon>Eukaryota</taxon>
        <taxon>Metazoa</taxon>
        <taxon>Spiralia</taxon>
        <taxon>Lophotrochozoa</taxon>
        <taxon>Annelida</taxon>
        <taxon>Polychaeta</taxon>
        <taxon>Polychaeta incertae sedis</taxon>
        <taxon>Dinophilidae</taxon>
        <taxon>Dimorphilus</taxon>
    </lineage>
</organism>
<dbReference type="Gene3D" id="2.60.40.60">
    <property type="entry name" value="Cadherins"/>
    <property type="match status" value="7"/>
</dbReference>
<evidence type="ECO:0000313" key="16">
    <source>
        <dbReference type="EMBL" id="CAD5112516.1"/>
    </source>
</evidence>
<evidence type="ECO:0000256" key="9">
    <source>
        <dbReference type="ARBA" id="ARBA00023136"/>
    </source>
</evidence>
<dbReference type="GO" id="GO:0005886">
    <property type="term" value="C:plasma membrane"/>
    <property type="evidence" value="ECO:0007669"/>
    <property type="project" value="UniProtKB-SubCell"/>
</dbReference>
<protein>
    <submittedName>
        <fullName evidence="16">DgyrCDS1729</fullName>
    </submittedName>
</protein>
<dbReference type="OrthoDB" id="6252479at2759"/>
<feature type="domain" description="Cadherin" evidence="15">
    <location>
        <begin position="246"/>
        <end position="348"/>
    </location>
</feature>
<evidence type="ECO:0000256" key="3">
    <source>
        <dbReference type="ARBA" id="ARBA00022692"/>
    </source>
</evidence>
<dbReference type="EMBL" id="CAJFCJ010000002">
    <property type="protein sequence ID" value="CAD5112516.1"/>
    <property type="molecule type" value="Genomic_DNA"/>
</dbReference>
<evidence type="ECO:0000256" key="2">
    <source>
        <dbReference type="ARBA" id="ARBA00022475"/>
    </source>
</evidence>
<keyword evidence="8 13" id="KW-1133">Transmembrane helix</keyword>
<dbReference type="FunFam" id="2.60.40.60:FF:000004">
    <property type="entry name" value="Protocadherin 1 gamma 2"/>
    <property type="match status" value="1"/>
</dbReference>
<accession>A0A7I8V9N0</accession>
<evidence type="ECO:0000256" key="5">
    <source>
        <dbReference type="ARBA" id="ARBA00022737"/>
    </source>
</evidence>
<evidence type="ECO:0000256" key="8">
    <source>
        <dbReference type="ARBA" id="ARBA00022989"/>
    </source>
</evidence>
<dbReference type="PROSITE" id="PS00232">
    <property type="entry name" value="CADHERIN_1"/>
    <property type="match status" value="3"/>
</dbReference>